<dbReference type="PANTHER" id="PTHR43077">
    <property type="entry name" value="TRANSPORT PERMEASE YVFS-RELATED"/>
    <property type="match status" value="1"/>
</dbReference>
<dbReference type="Pfam" id="PF12698">
    <property type="entry name" value="ABC2_membrane_3"/>
    <property type="match status" value="1"/>
</dbReference>
<feature type="transmembrane region" description="Helical" evidence="5">
    <location>
        <begin position="224"/>
        <end position="247"/>
    </location>
</feature>
<reference evidence="7 8" key="1">
    <citation type="submission" date="2019-01" db="EMBL/GenBank/DDBJ databases">
        <title>Draft genome sequence of Dictyobacter sp. Uno17.</title>
        <authorList>
            <person name="Wang C.M."/>
            <person name="Zheng Y."/>
            <person name="Sakai Y."/>
            <person name="Abe K."/>
            <person name="Yokota A."/>
            <person name="Yabe S."/>
        </authorList>
    </citation>
    <scope>NUCLEOTIDE SEQUENCE [LARGE SCALE GENOMIC DNA]</scope>
    <source>
        <strain evidence="7 8">Uno17</strain>
    </source>
</reference>
<evidence type="ECO:0000256" key="4">
    <source>
        <dbReference type="ARBA" id="ARBA00023136"/>
    </source>
</evidence>
<evidence type="ECO:0000259" key="6">
    <source>
        <dbReference type="Pfam" id="PF12698"/>
    </source>
</evidence>
<dbReference type="RefSeq" id="WP_149404074.1">
    <property type="nucleotide sequence ID" value="NZ_BIXY01000100.1"/>
</dbReference>
<keyword evidence="3 5" id="KW-1133">Transmembrane helix</keyword>
<dbReference type="OrthoDB" id="4916864at2"/>
<dbReference type="EMBL" id="BIXY01000100">
    <property type="protein sequence ID" value="GCF11235.1"/>
    <property type="molecule type" value="Genomic_DNA"/>
</dbReference>
<proteinExistence type="predicted"/>
<protein>
    <recommendedName>
        <fullName evidence="6">ABC-2 type transporter transmembrane domain-containing protein</fullName>
    </recommendedName>
</protein>
<evidence type="ECO:0000313" key="8">
    <source>
        <dbReference type="Proteomes" id="UP000322530"/>
    </source>
</evidence>
<feature type="transmembrane region" description="Helical" evidence="5">
    <location>
        <begin position="346"/>
        <end position="372"/>
    </location>
</feature>
<organism evidence="7 8">
    <name type="scientific">Dictyobacter arantiisoli</name>
    <dbReference type="NCBI Taxonomy" id="2014874"/>
    <lineage>
        <taxon>Bacteria</taxon>
        <taxon>Bacillati</taxon>
        <taxon>Chloroflexota</taxon>
        <taxon>Ktedonobacteria</taxon>
        <taxon>Ktedonobacterales</taxon>
        <taxon>Dictyobacteraceae</taxon>
        <taxon>Dictyobacter</taxon>
    </lineage>
</organism>
<sequence>MVALNSARDVIGATIRKDVTIYLRQWKTILTSLVLPGTYILVALLGSIAVGRSPIALVVQDRGTIASQMAQAMVDADVFRVSRVSPPDAHHLYETLSVGAIVTIPVGFSQAVHDHQSAPIVVQSNNLNLDFENDLRRSIPDAITLYYAQEAATPLPLTIQQHNLRTQNVELFQYEVVPLISLLVTVCGLIASSASTAGEFEVLSIKEILLAPVSMGTMVIGKIIAGWITTATMGLLLLLVGMLLGWIEPAGVFLLITLLAIALESLLAATAGIALGCVFRRVQAVSVLSTTGSVWLFFLSGGLGVLQFEPIFLRKIAAFDPLTYGTHMLQMAIFYQSCDRLGEDSAVLIGTTLALFLLCVVALHPQVVTVILKKGRTTP</sequence>
<keyword evidence="2 5" id="KW-0812">Transmembrane</keyword>
<feature type="transmembrane region" description="Helical" evidence="5">
    <location>
        <begin position="285"/>
        <end position="306"/>
    </location>
</feature>
<comment type="caution">
    <text evidence="7">The sequence shown here is derived from an EMBL/GenBank/DDBJ whole genome shotgun (WGS) entry which is preliminary data.</text>
</comment>
<evidence type="ECO:0000256" key="3">
    <source>
        <dbReference type="ARBA" id="ARBA00022989"/>
    </source>
</evidence>
<dbReference type="GO" id="GO:0140359">
    <property type="term" value="F:ABC-type transporter activity"/>
    <property type="evidence" value="ECO:0007669"/>
    <property type="project" value="InterPro"/>
</dbReference>
<dbReference type="Proteomes" id="UP000322530">
    <property type="component" value="Unassembled WGS sequence"/>
</dbReference>
<name>A0A5A5TJ35_9CHLR</name>
<feature type="transmembrane region" description="Helical" evidence="5">
    <location>
        <begin position="29"/>
        <end position="50"/>
    </location>
</feature>
<dbReference type="InterPro" id="IPR013525">
    <property type="entry name" value="ABC2_TM"/>
</dbReference>
<feature type="transmembrane region" description="Helical" evidence="5">
    <location>
        <begin position="253"/>
        <end position="278"/>
    </location>
</feature>
<dbReference type="Gene3D" id="3.40.1710.10">
    <property type="entry name" value="abc type-2 transporter like domain"/>
    <property type="match status" value="1"/>
</dbReference>
<evidence type="ECO:0000256" key="1">
    <source>
        <dbReference type="ARBA" id="ARBA00004141"/>
    </source>
</evidence>
<keyword evidence="4 5" id="KW-0472">Membrane</keyword>
<dbReference type="PANTHER" id="PTHR43077:SF10">
    <property type="entry name" value="TRANSPORT PERMEASE PROTEIN"/>
    <property type="match status" value="1"/>
</dbReference>
<evidence type="ECO:0000313" key="7">
    <source>
        <dbReference type="EMBL" id="GCF11235.1"/>
    </source>
</evidence>
<feature type="domain" description="ABC-2 type transporter transmembrane" evidence="6">
    <location>
        <begin position="26"/>
        <end position="358"/>
    </location>
</feature>
<accession>A0A5A5TJ35</accession>
<dbReference type="InterPro" id="IPR051328">
    <property type="entry name" value="T7SS_ABC-Transporter"/>
</dbReference>
<dbReference type="GO" id="GO:0016020">
    <property type="term" value="C:membrane"/>
    <property type="evidence" value="ECO:0007669"/>
    <property type="project" value="UniProtKB-SubCell"/>
</dbReference>
<evidence type="ECO:0000256" key="2">
    <source>
        <dbReference type="ARBA" id="ARBA00022692"/>
    </source>
</evidence>
<evidence type="ECO:0000256" key="5">
    <source>
        <dbReference type="SAM" id="Phobius"/>
    </source>
</evidence>
<gene>
    <name evidence="7" type="ORF">KDI_47990</name>
</gene>
<dbReference type="AlphaFoldDB" id="A0A5A5TJ35"/>
<comment type="subcellular location">
    <subcellularLocation>
        <location evidence="1">Membrane</location>
        <topology evidence="1">Multi-pass membrane protein</topology>
    </subcellularLocation>
</comment>
<keyword evidence="8" id="KW-1185">Reference proteome</keyword>